<gene>
    <name evidence="9" type="ORF">BaRGS_00017992</name>
</gene>
<dbReference type="EMBL" id="JACVVK020000123">
    <property type="protein sequence ID" value="KAK7490763.1"/>
    <property type="molecule type" value="Genomic_DNA"/>
</dbReference>
<dbReference type="InterPro" id="IPR000315">
    <property type="entry name" value="Znf_B-box"/>
</dbReference>
<dbReference type="Pfam" id="PF22586">
    <property type="entry name" value="ANCHR-like_BBOX"/>
    <property type="match status" value="1"/>
</dbReference>
<comment type="caution">
    <text evidence="9">The sequence shown here is derived from an EMBL/GenBank/DDBJ whole genome shotgun (WGS) entry which is preliminary data.</text>
</comment>
<evidence type="ECO:0000256" key="2">
    <source>
        <dbReference type="ARBA" id="ARBA00022771"/>
    </source>
</evidence>
<feature type="region of interest" description="Disordered" evidence="5">
    <location>
        <begin position="310"/>
        <end position="334"/>
    </location>
</feature>
<dbReference type="CDD" id="cd19757">
    <property type="entry name" value="Bbox1"/>
    <property type="match status" value="1"/>
</dbReference>
<dbReference type="GO" id="GO:0008270">
    <property type="term" value="F:zinc ion binding"/>
    <property type="evidence" value="ECO:0007669"/>
    <property type="project" value="UniProtKB-KW"/>
</dbReference>
<proteinExistence type="predicted"/>
<dbReference type="Pfam" id="PF13639">
    <property type="entry name" value="zf-RING_2"/>
    <property type="match status" value="1"/>
</dbReference>
<accession>A0ABD0KU22</accession>
<dbReference type="Pfam" id="PF23030">
    <property type="entry name" value="SCAF11-like_C"/>
    <property type="match status" value="1"/>
</dbReference>
<dbReference type="CDD" id="cd15536">
    <property type="entry name" value="PHD_PHRF1"/>
    <property type="match status" value="1"/>
</dbReference>
<keyword evidence="3" id="KW-0862">Zinc</keyword>
<dbReference type="InterPro" id="IPR057031">
    <property type="entry name" value="SFR19-like_C"/>
</dbReference>
<feature type="non-terminal residue" evidence="9">
    <location>
        <position position="904"/>
    </location>
</feature>
<dbReference type="SUPFAM" id="SSF57850">
    <property type="entry name" value="RING/U-box"/>
    <property type="match status" value="1"/>
</dbReference>
<dbReference type="InterPro" id="IPR019786">
    <property type="entry name" value="Zinc_finger_PHD-type_CS"/>
</dbReference>
<dbReference type="Proteomes" id="UP001519460">
    <property type="component" value="Unassembled WGS sequence"/>
</dbReference>
<feature type="region of interest" description="Disordered" evidence="5">
    <location>
        <begin position="591"/>
        <end position="622"/>
    </location>
</feature>
<organism evidence="9 10">
    <name type="scientific">Batillaria attramentaria</name>
    <dbReference type="NCBI Taxonomy" id="370345"/>
    <lineage>
        <taxon>Eukaryota</taxon>
        <taxon>Metazoa</taxon>
        <taxon>Spiralia</taxon>
        <taxon>Lophotrochozoa</taxon>
        <taxon>Mollusca</taxon>
        <taxon>Gastropoda</taxon>
        <taxon>Caenogastropoda</taxon>
        <taxon>Sorbeoconcha</taxon>
        <taxon>Cerithioidea</taxon>
        <taxon>Batillariidae</taxon>
        <taxon>Batillaria</taxon>
    </lineage>
</organism>
<sequence>MEDTKEENTATDSDSDGEDVATCPICLDKLRQQDVGSPESCDHQFCMECIVEWSRNINTCPVDRQPFNIILARHPGEEKVFKRISSDREDRLLLCDGCDLAYHCECLTPPLADVPVEEWFCPTCAEINRQVSAFVTGSKSTVCSVAVQRNSCPQKMKMPLPVHPLLSQAFSIPVSKTIKGRIAQRLGLSKPPPGRTIPLQRRPGDRPLDPRRGDSGTTSLSIMGDRDELIAFQDVEEDTAHHGLLPAARSASTVALSGRPIVISNQGPIPASRIAAGAPSASSNSFDLLGSIFQDQSLLHMNSSQVVINRDGSLKATKPVKTPNMDKPPSPVPHASRVADLIAADAGKSAHGCTTEAKDDGEPGQNPSDGTTQDTTNSNNTPDSTSAPAETTSTTSDTTTTGSGDAGAKNAGEGGEVERGAFQSRVIEEVKQAIRPYFSSRQITKDEYKEILKKCVPKVTHSGEINPKKISHLVTAYVKKYQAGRGKRCVRILLSTEIPGPACPFCQQSMPGLTGQTISELANQLSRDVVMEEAVRDQLMRLGSVPCVACSGKDATRVCLDCGDLYCNKCSSAHRGMSMSREHAQQDILPSFTPSTSCSDHETWKDSASADPESQERQSQYHKHKDFLRKEASLFGEVMAQLKNASAELEVCLDQLLQLKTRLEKQRMLLTMYLTCLARSDDVLVANAHAMLPRLKRIRGDCRPPDKSAFHALADCITDLLHPSEFSTFMAGIGGDDFDPMRSVPLRAFSIRPDSGDTDQCDCWIRAVAATRDGSKLVMTDWNNRNVKVAELADPEAASHYVRLDVRPHRLAVLWDGHVAVTVKETFNYKPKSSNKMWLFSLTAAGIHIVAFTDVVRARMADENGTSSPLAEMQLKAIDTQRQIADWTAAVVEPRANWIPRAFE</sequence>
<dbReference type="Pfam" id="PF00628">
    <property type="entry name" value="PHD"/>
    <property type="match status" value="1"/>
</dbReference>
<dbReference type="PANTHER" id="PTHR12618:SF20">
    <property type="entry name" value="PHD AND RING FINGER DOMAIN-CONTAINING PROTEIN 1"/>
    <property type="match status" value="1"/>
</dbReference>
<dbReference type="PROSITE" id="PS01359">
    <property type="entry name" value="ZF_PHD_1"/>
    <property type="match status" value="1"/>
</dbReference>
<dbReference type="InterPro" id="IPR011011">
    <property type="entry name" value="Znf_FYVE_PHD"/>
</dbReference>
<dbReference type="InterPro" id="IPR019787">
    <property type="entry name" value="Znf_PHD-finger"/>
</dbReference>
<feature type="domain" description="B box-type" evidence="8">
    <location>
        <begin position="542"/>
        <end position="588"/>
    </location>
</feature>
<keyword evidence="10" id="KW-1185">Reference proteome</keyword>
<dbReference type="PROSITE" id="PS50016">
    <property type="entry name" value="ZF_PHD_2"/>
    <property type="match status" value="1"/>
</dbReference>
<dbReference type="SUPFAM" id="SSF57903">
    <property type="entry name" value="FYVE/PHD zinc finger"/>
    <property type="match status" value="1"/>
</dbReference>
<dbReference type="InterPro" id="IPR013083">
    <property type="entry name" value="Znf_RING/FYVE/PHD"/>
</dbReference>
<feature type="domain" description="PHD-type" evidence="6">
    <location>
        <begin position="43"/>
        <end position="127"/>
    </location>
</feature>
<dbReference type="PROSITE" id="PS50119">
    <property type="entry name" value="ZF_BBOX"/>
    <property type="match status" value="1"/>
</dbReference>
<dbReference type="SMART" id="SM00249">
    <property type="entry name" value="PHD"/>
    <property type="match status" value="1"/>
</dbReference>
<dbReference type="InterPro" id="IPR017907">
    <property type="entry name" value="Znf_RING_CS"/>
</dbReference>
<evidence type="ECO:0000313" key="10">
    <source>
        <dbReference type="Proteomes" id="UP001519460"/>
    </source>
</evidence>
<dbReference type="Gene3D" id="3.30.40.10">
    <property type="entry name" value="Zinc/RING finger domain, C3HC4 (zinc finger)"/>
    <property type="match status" value="2"/>
</dbReference>
<dbReference type="InterPro" id="IPR001841">
    <property type="entry name" value="Znf_RING"/>
</dbReference>
<evidence type="ECO:0000256" key="3">
    <source>
        <dbReference type="ARBA" id="ARBA00022833"/>
    </source>
</evidence>
<evidence type="ECO:0000259" key="6">
    <source>
        <dbReference type="PROSITE" id="PS50016"/>
    </source>
</evidence>
<reference evidence="9 10" key="1">
    <citation type="journal article" date="2023" name="Sci. Data">
        <title>Genome assembly of the Korean intertidal mud-creeper Batillaria attramentaria.</title>
        <authorList>
            <person name="Patra A.K."/>
            <person name="Ho P.T."/>
            <person name="Jun S."/>
            <person name="Lee S.J."/>
            <person name="Kim Y."/>
            <person name="Won Y.J."/>
        </authorList>
    </citation>
    <scope>NUCLEOTIDE SEQUENCE [LARGE SCALE GENOMIC DNA]</scope>
    <source>
        <strain evidence="9">Wonlab-2016</strain>
    </source>
</reference>
<feature type="region of interest" description="Disordered" evidence="5">
    <location>
        <begin position="347"/>
        <end position="419"/>
    </location>
</feature>
<evidence type="ECO:0008006" key="11">
    <source>
        <dbReference type="Google" id="ProtNLM"/>
    </source>
</evidence>
<dbReference type="SMART" id="SM00184">
    <property type="entry name" value="RING"/>
    <property type="match status" value="1"/>
</dbReference>
<keyword evidence="2 4" id="KW-0863">Zinc-finger</keyword>
<feature type="compositionally biased region" description="Low complexity" evidence="5">
    <location>
        <begin position="368"/>
        <end position="407"/>
    </location>
</feature>
<name>A0ABD0KU22_9CAEN</name>
<evidence type="ECO:0000259" key="7">
    <source>
        <dbReference type="PROSITE" id="PS50089"/>
    </source>
</evidence>
<dbReference type="PROSITE" id="PS00518">
    <property type="entry name" value="ZF_RING_1"/>
    <property type="match status" value="1"/>
</dbReference>
<evidence type="ECO:0000313" key="9">
    <source>
        <dbReference type="EMBL" id="KAK7490763.1"/>
    </source>
</evidence>
<evidence type="ECO:0000256" key="5">
    <source>
        <dbReference type="SAM" id="MobiDB-lite"/>
    </source>
</evidence>
<dbReference type="InterPro" id="IPR001965">
    <property type="entry name" value="Znf_PHD"/>
</dbReference>
<protein>
    <recommendedName>
        <fullName evidence="11">RING-type domain-containing protein</fullName>
    </recommendedName>
</protein>
<evidence type="ECO:0000256" key="1">
    <source>
        <dbReference type="ARBA" id="ARBA00022723"/>
    </source>
</evidence>
<feature type="region of interest" description="Disordered" evidence="5">
    <location>
        <begin position="186"/>
        <end position="221"/>
    </location>
</feature>
<dbReference type="PROSITE" id="PS50089">
    <property type="entry name" value="ZF_RING_2"/>
    <property type="match status" value="1"/>
</dbReference>
<dbReference type="AlphaFoldDB" id="A0ABD0KU22"/>
<evidence type="ECO:0000259" key="8">
    <source>
        <dbReference type="PROSITE" id="PS50119"/>
    </source>
</evidence>
<feature type="compositionally biased region" description="Basic and acidic residues" evidence="5">
    <location>
        <begin position="202"/>
        <end position="214"/>
    </location>
</feature>
<keyword evidence="1" id="KW-0479">Metal-binding</keyword>
<feature type="domain" description="RING-type" evidence="7">
    <location>
        <begin position="23"/>
        <end position="64"/>
    </location>
</feature>
<dbReference type="InterPro" id="IPR047157">
    <property type="entry name" value="PHRF1/Atg35"/>
</dbReference>
<evidence type="ECO:0000256" key="4">
    <source>
        <dbReference type="PROSITE-ProRule" id="PRU00024"/>
    </source>
</evidence>
<dbReference type="PANTHER" id="PTHR12618">
    <property type="entry name" value="PHD AND RING FINGER DOMAIN-CONTAINING PROTEIN 1"/>
    <property type="match status" value="1"/>
</dbReference>